<evidence type="ECO:0000313" key="10">
    <source>
        <dbReference type="EMBL" id="APB88020.1"/>
    </source>
</evidence>
<evidence type="ECO:0000259" key="9">
    <source>
        <dbReference type="PROSITE" id="PS50262"/>
    </source>
</evidence>
<evidence type="ECO:0000256" key="1">
    <source>
        <dbReference type="ARBA" id="ARBA00004141"/>
    </source>
</evidence>
<organism evidence="10">
    <name type="scientific">Argopecten irradians</name>
    <name type="common">Bay scallop</name>
    <name type="synonym">Aequipecten irradians</name>
    <dbReference type="NCBI Taxonomy" id="31199"/>
    <lineage>
        <taxon>Eukaryota</taxon>
        <taxon>Metazoa</taxon>
        <taxon>Spiralia</taxon>
        <taxon>Lophotrochozoa</taxon>
        <taxon>Mollusca</taxon>
        <taxon>Bivalvia</taxon>
        <taxon>Autobranchia</taxon>
        <taxon>Pteriomorphia</taxon>
        <taxon>Pectinida</taxon>
        <taxon>Pectinoidea</taxon>
        <taxon>Pectinidae</taxon>
        <taxon>Argopecten</taxon>
    </lineage>
</organism>
<dbReference type="InterPro" id="IPR050125">
    <property type="entry name" value="GPCR_opsins"/>
</dbReference>
<evidence type="ECO:0000256" key="2">
    <source>
        <dbReference type="ARBA" id="ARBA00022692"/>
    </source>
</evidence>
<feature type="transmembrane region" description="Helical" evidence="8">
    <location>
        <begin position="230"/>
        <end position="255"/>
    </location>
</feature>
<evidence type="ECO:0000256" key="5">
    <source>
        <dbReference type="ARBA" id="ARBA00023136"/>
    </source>
</evidence>
<feature type="domain" description="G-protein coupled receptors family 1 profile" evidence="9">
    <location>
        <begin position="34"/>
        <end position="284"/>
    </location>
</feature>
<evidence type="ECO:0000256" key="3">
    <source>
        <dbReference type="ARBA" id="ARBA00022989"/>
    </source>
</evidence>
<dbReference type="PANTHER" id="PTHR24240">
    <property type="entry name" value="OPSIN"/>
    <property type="match status" value="1"/>
</dbReference>
<accession>A0A1J0CN99</accession>
<dbReference type="RefSeq" id="XP_069123570.1">
    <property type="nucleotide sequence ID" value="XM_069267469.1"/>
</dbReference>
<dbReference type="PRINTS" id="PR00237">
    <property type="entry name" value="GPCRRHODOPSN"/>
</dbReference>
<keyword evidence="7" id="KW-0807">Transducer</keyword>
<dbReference type="Gene3D" id="1.20.1070.10">
    <property type="entry name" value="Rhodopsin 7-helix transmembrane proteins"/>
    <property type="match status" value="1"/>
</dbReference>
<reference evidence="10" key="1">
    <citation type="journal article" date="2016" name="Genome Biol. Evol.">
        <title>The last common ancestor of most bilaterian animals possessed at least 9 opsins.</title>
        <authorList>
            <person name="Ramirez M.D."/>
            <person name="Pairett A.N."/>
            <person name="Pankey M.S."/>
            <person name="Serb J.M."/>
            <person name="Speiser D.I."/>
            <person name="Swafford A.J."/>
            <person name="Oakley T.H."/>
        </authorList>
    </citation>
    <scope>NUCLEOTIDE SEQUENCE</scope>
    <source>
        <strain evidence="10">Air-rtc</strain>
    </source>
</reference>
<dbReference type="PROSITE" id="PS50262">
    <property type="entry name" value="G_PROTEIN_RECEP_F1_2"/>
    <property type="match status" value="1"/>
</dbReference>
<feature type="transmembrane region" description="Helical" evidence="8">
    <location>
        <begin position="20"/>
        <end position="42"/>
    </location>
</feature>
<protein>
    <submittedName>
        <fullName evidence="10">Retinochrome</fullName>
    </submittedName>
</protein>
<dbReference type="GO" id="GO:0016020">
    <property type="term" value="C:membrane"/>
    <property type="evidence" value="ECO:0007669"/>
    <property type="project" value="UniProtKB-SubCell"/>
</dbReference>
<proteinExistence type="evidence at transcript level"/>
<dbReference type="InterPro" id="IPR000276">
    <property type="entry name" value="GPCR_Rhodpsn"/>
</dbReference>
<evidence type="ECO:0000256" key="4">
    <source>
        <dbReference type="ARBA" id="ARBA00023040"/>
    </source>
</evidence>
<dbReference type="GO" id="GO:0004930">
    <property type="term" value="F:G protein-coupled receptor activity"/>
    <property type="evidence" value="ECO:0007669"/>
    <property type="project" value="UniProtKB-KW"/>
</dbReference>
<feature type="transmembrane region" description="Helical" evidence="8">
    <location>
        <begin position="261"/>
        <end position="282"/>
    </location>
</feature>
<evidence type="ECO:0000256" key="8">
    <source>
        <dbReference type="SAM" id="Phobius"/>
    </source>
</evidence>
<dbReference type="GeneID" id="138323113"/>
<keyword evidence="6" id="KW-0675">Receptor</keyword>
<feature type="transmembrane region" description="Helical" evidence="8">
    <location>
        <begin position="92"/>
        <end position="112"/>
    </location>
</feature>
<evidence type="ECO:0000256" key="7">
    <source>
        <dbReference type="ARBA" id="ARBA00023224"/>
    </source>
</evidence>
<keyword evidence="2 8" id="KW-0812">Transmembrane</keyword>
<dbReference type="SUPFAM" id="SSF81321">
    <property type="entry name" value="Family A G protein-coupled receptor-like"/>
    <property type="match status" value="1"/>
</dbReference>
<feature type="transmembrane region" description="Helical" evidence="8">
    <location>
        <begin position="180"/>
        <end position="200"/>
    </location>
</feature>
<sequence>MSSPTDTAVGMFSVWEFRFVGIAYFVFGSAGVLANAFTILTFMRESPIGSPRHILQLNMAIANLLVCAPFPFSGLSSFKGQWLFGELGCQLYGTESFLGGMAATTFIPVVCIEHYLASCKKDFYDTISSSTWWTVAMLCWMYAALWAILPLFGWNSYDVESSGIACGINWLKKDASHITYMQAMVITYLILFVMAFYGLYQSRVYWESVQVKADPKPDAKNWFTERQQAWICLAFMGIMCIGFGPYAILGAWSALTDSTTVSTLAIIIPSLACKASSSLYPLPYIVASDKFRAAYLGYRVSEQEAKAN</sequence>
<evidence type="ECO:0000256" key="6">
    <source>
        <dbReference type="ARBA" id="ARBA00023170"/>
    </source>
</evidence>
<dbReference type="EMBL" id="KX550908">
    <property type="protein sequence ID" value="APB88020.1"/>
    <property type="molecule type" value="mRNA"/>
</dbReference>
<keyword evidence="3 8" id="KW-1133">Transmembrane helix</keyword>
<keyword evidence="4" id="KW-0297">G-protein coupled receptor</keyword>
<name>A0A1J0CN99_ARGIR</name>
<feature type="transmembrane region" description="Helical" evidence="8">
    <location>
        <begin position="132"/>
        <end position="152"/>
    </location>
</feature>
<comment type="subcellular location">
    <subcellularLocation>
        <location evidence="1">Membrane</location>
        <topology evidence="1">Multi-pass membrane protein</topology>
    </subcellularLocation>
</comment>
<keyword evidence="5 8" id="KW-0472">Membrane</keyword>
<dbReference type="Pfam" id="PF00001">
    <property type="entry name" value="7tm_1"/>
    <property type="match status" value="1"/>
</dbReference>
<dbReference type="AlphaFoldDB" id="A0A1J0CN99"/>
<feature type="transmembrane region" description="Helical" evidence="8">
    <location>
        <begin position="54"/>
        <end position="72"/>
    </location>
</feature>
<dbReference type="InterPro" id="IPR017452">
    <property type="entry name" value="GPCR_Rhodpsn_7TM"/>
</dbReference>
<dbReference type="KEGG" id="airr:138323113"/>